<accession>A0A0A9F070</accession>
<feature type="transmembrane region" description="Helical" evidence="1">
    <location>
        <begin position="20"/>
        <end position="42"/>
    </location>
</feature>
<protein>
    <submittedName>
        <fullName evidence="2">Uncharacterized protein</fullName>
    </submittedName>
</protein>
<proteinExistence type="predicted"/>
<dbReference type="AlphaFoldDB" id="A0A0A9F070"/>
<keyword evidence="1" id="KW-0812">Transmembrane</keyword>
<name>A0A0A9F070_ARUDO</name>
<reference evidence="2" key="1">
    <citation type="submission" date="2014-09" db="EMBL/GenBank/DDBJ databases">
        <authorList>
            <person name="Magalhaes I.L.F."/>
            <person name="Oliveira U."/>
            <person name="Santos F.R."/>
            <person name="Vidigal T.H.D.A."/>
            <person name="Brescovit A.D."/>
            <person name="Santos A.J."/>
        </authorList>
    </citation>
    <scope>NUCLEOTIDE SEQUENCE</scope>
    <source>
        <tissue evidence="2">Shoot tissue taken approximately 20 cm above the soil surface</tissue>
    </source>
</reference>
<keyword evidence="1" id="KW-0472">Membrane</keyword>
<organism evidence="2">
    <name type="scientific">Arundo donax</name>
    <name type="common">Giant reed</name>
    <name type="synonym">Donax arundinaceus</name>
    <dbReference type="NCBI Taxonomy" id="35708"/>
    <lineage>
        <taxon>Eukaryota</taxon>
        <taxon>Viridiplantae</taxon>
        <taxon>Streptophyta</taxon>
        <taxon>Embryophyta</taxon>
        <taxon>Tracheophyta</taxon>
        <taxon>Spermatophyta</taxon>
        <taxon>Magnoliopsida</taxon>
        <taxon>Liliopsida</taxon>
        <taxon>Poales</taxon>
        <taxon>Poaceae</taxon>
        <taxon>PACMAD clade</taxon>
        <taxon>Arundinoideae</taxon>
        <taxon>Arundineae</taxon>
        <taxon>Arundo</taxon>
    </lineage>
</organism>
<dbReference type="EMBL" id="GBRH01196223">
    <property type="protein sequence ID" value="JAE01673.1"/>
    <property type="molecule type" value="Transcribed_RNA"/>
</dbReference>
<sequence>MLRVLPLTWFMWTLMNGVFSIPYYCSSLVFISLTIVSTNLLFHFS</sequence>
<evidence type="ECO:0000313" key="2">
    <source>
        <dbReference type="EMBL" id="JAE01673.1"/>
    </source>
</evidence>
<evidence type="ECO:0000256" key="1">
    <source>
        <dbReference type="SAM" id="Phobius"/>
    </source>
</evidence>
<reference evidence="2" key="2">
    <citation type="journal article" date="2015" name="Data Brief">
        <title>Shoot transcriptome of the giant reed, Arundo donax.</title>
        <authorList>
            <person name="Barrero R.A."/>
            <person name="Guerrero F.D."/>
            <person name="Moolhuijzen P."/>
            <person name="Goolsby J.A."/>
            <person name="Tidwell J."/>
            <person name="Bellgard S.E."/>
            <person name="Bellgard M.I."/>
        </authorList>
    </citation>
    <scope>NUCLEOTIDE SEQUENCE</scope>
    <source>
        <tissue evidence="2">Shoot tissue taken approximately 20 cm above the soil surface</tissue>
    </source>
</reference>
<keyword evidence="1" id="KW-1133">Transmembrane helix</keyword>